<keyword evidence="4" id="KW-0804">Transcription</keyword>
<dbReference type="Gene3D" id="3.40.50.2300">
    <property type="match status" value="2"/>
</dbReference>
<keyword evidence="1" id="KW-0678">Repressor</keyword>
<keyword evidence="2" id="KW-0805">Transcription regulation</keyword>
<dbReference type="CDD" id="cd06278">
    <property type="entry name" value="PBP1_LacI-like"/>
    <property type="match status" value="1"/>
</dbReference>
<dbReference type="InterPro" id="IPR046335">
    <property type="entry name" value="LacI/GalR-like_sensor"/>
</dbReference>
<dbReference type="SMART" id="SM00354">
    <property type="entry name" value="HTH_LACI"/>
    <property type="match status" value="1"/>
</dbReference>
<keyword evidence="3" id="KW-0238">DNA-binding</keyword>
<evidence type="ECO:0000313" key="8">
    <source>
        <dbReference type="Proteomes" id="UP000219182"/>
    </source>
</evidence>
<dbReference type="InterPro" id="IPR010982">
    <property type="entry name" value="Lambda_DNA-bd_dom_sf"/>
</dbReference>
<gene>
    <name evidence="7" type="ORF">CN311_07420</name>
</gene>
<dbReference type="PANTHER" id="PTHR30146:SF95">
    <property type="entry name" value="RIBOSE OPERON REPRESSOR"/>
    <property type="match status" value="1"/>
</dbReference>
<feature type="domain" description="HTH lacI-type" evidence="6">
    <location>
        <begin position="30"/>
        <end position="84"/>
    </location>
</feature>
<dbReference type="Pfam" id="PF00356">
    <property type="entry name" value="LacI"/>
    <property type="match status" value="1"/>
</dbReference>
<evidence type="ECO:0000259" key="6">
    <source>
        <dbReference type="PROSITE" id="PS50932"/>
    </source>
</evidence>
<accession>A0A2A6FJ91</accession>
<organism evidence="7 8">
    <name type="scientific">Mesorhizobium sanjuanii</name>
    <dbReference type="NCBI Taxonomy" id="2037900"/>
    <lineage>
        <taxon>Bacteria</taxon>
        <taxon>Pseudomonadati</taxon>
        <taxon>Pseudomonadota</taxon>
        <taxon>Alphaproteobacteria</taxon>
        <taxon>Hyphomicrobiales</taxon>
        <taxon>Phyllobacteriaceae</taxon>
        <taxon>Mesorhizobium</taxon>
    </lineage>
</organism>
<dbReference type="EMBL" id="NWQG01000041">
    <property type="protein sequence ID" value="PDQ21736.1"/>
    <property type="molecule type" value="Genomic_DNA"/>
</dbReference>
<dbReference type="PANTHER" id="PTHR30146">
    <property type="entry name" value="LACI-RELATED TRANSCRIPTIONAL REPRESSOR"/>
    <property type="match status" value="1"/>
</dbReference>
<evidence type="ECO:0000256" key="4">
    <source>
        <dbReference type="ARBA" id="ARBA00023163"/>
    </source>
</evidence>
<protein>
    <submittedName>
        <fullName evidence="7">LacI family transcriptional regulator</fullName>
    </submittedName>
</protein>
<dbReference type="InterPro" id="IPR000843">
    <property type="entry name" value="HTH_LacI"/>
</dbReference>
<dbReference type="RefSeq" id="WP_097572682.1">
    <property type="nucleotide sequence ID" value="NZ_NWQG01000041.1"/>
</dbReference>
<evidence type="ECO:0000313" key="7">
    <source>
        <dbReference type="EMBL" id="PDQ21736.1"/>
    </source>
</evidence>
<dbReference type="InterPro" id="IPR028082">
    <property type="entry name" value="Peripla_BP_I"/>
</dbReference>
<dbReference type="SUPFAM" id="SSF47413">
    <property type="entry name" value="lambda repressor-like DNA-binding domains"/>
    <property type="match status" value="1"/>
</dbReference>
<keyword evidence="8" id="KW-1185">Reference proteome</keyword>
<evidence type="ECO:0000256" key="3">
    <source>
        <dbReference type="ARBA" id="ARBA00023125"/>
    </source>
</evidence>
<dbReference type="CDD" id="cd01392">
    <property type="entry name" value="HTH_LacI"/>
    <property type="match status" value="1"/>
</dbReference>
<proteinExistence type="predicted"/>
<dbReference type="AlphaFoldDB" id="A0A2A6FJ91"/>
<name>A0A2A6FJ91_9HYPH</name>
<dbReference type="Pfam" id="PF13377">
    <property type="entry name" value="Peripla_BP_3"/>
    <property type="match status" value="1"/>
</dbReference>
<comment type="caution">
    <text evidence="7">The sequence shown here is derived from an EMBL/GenBank/DDBJ whole genome shotgun (WGS) entry which is preliminary data.</text>
</comment>
<evidence type="ECO:0000256" key="2">
    <source>
        <dbReference type="ARBA" id="ARBA00023015"/>
    </source>
</evidence>
<dbReference type="Gene3D" id="1.10.260.40">
    <property type="entry name" value="lambda repressor-like DNA-binding domains"/>
    <property type="match status" value="1"/>
</dbReference>
<feature type="region of interest" description="Disordered" evidence="5">
    <location>
        <begin position="1"/>
        <end position="22"/>
    </location>
</feature>
<dbReference type="GO" id="GO:0003700">
    <property type="term" value="F:DNA-binding transcription factor activity"/>
    <property type="evidence" value="ECO:0007669"/>
    <property type="project" value="TreeGrafter"/>
</dbReference>
<dbReference type="SUPFAM" id="SSF53822">
    <property type="entry name" value="Periplasmic binding protein-like I"/>
    <property type="match status" value="1"/>
</dbReference>
<dbReference type="PROSITE" id="PS50932">
    <property type="entry name" value="HTH_LACI_2"/>
    <property type="match status" value="1"/>
</dbReference>
<evidence type="ECO:0000256" key="5">
    <source>
        <dbReference type="SAM" id="MobiDB-lite"/>
    </source>
</evidence>
<dbReference type="GO" id="GO:0000976">
    <property type="term" value="F:transcription cis-regulatory region binding"/>
    <property type="evidence" value="ECO:0007669"/>
    <property type="project" value="TreeGrafter"/>
</dbReference>
<sequence>MTAEKKAATLGAADASPDQDWPGGTFKKYASSVDVARVAGVSQSQVSRTFSGSSKVSESTRKKVLEAAERLDYRPSLIPRIMLTHKSNLVAIVVGGLYNPFYSTVLEEFMIRFQAAGHQVLLLHIPNDHALDDVIPKLASYRVDAIVSALAILSPAGAATLAKLKIPVIAFNTAVNNEWVTSVSSENFEAGRQIADLFIARGARSFGFISGPSTSPASARRREGYEERLRERGAGPPTVARGDYRYEGGFAAALSMFSGPSRPDALFCANDLLAIGAIDALRERLVLRVPDDVLVAGFDDIPAASWASVGLTTFTPDAAAMVDETISIVLSAANGKPLATKPVVVSAKLIERGTTNRDLRS</sequence>
<reference evidence="7 8" key="1">
    <citation type="submission" date="2017-09" db="EMBL/GenBank/DDBJ databases">
        <title>Mesorhizobum sanjuanii sp. nov. isolated from nodules of Lotus tenuis in saline-alkaline lowlands of Flooding Pampa.</title>
        <authorList>
            <person name="Sannazzaro A.I."/>
            <person name="Torres Tejerizo G.A."/>
            <person name="Fontana F."/>
            <person name="Cumpa Velazquez L.M."/>
            <person name="Hansen L."/>
            <person name="Pistorio M."/>
            <person name="Estrella M.J."/>
        </authorList>
    </citation>
    <scope>NUCLEOTIDE SEQUENCE [LARGE SCALE GENOMIC DNA]</scope>
    <source>
        <strain evidence="7 8">BSA136</strain>
    </source>
</reference>
<feature type="region of interest" description="Disordered" evidence="5">
    <location>
        <begin position="212"/>
        <end position="237"/>
    </location>
</feature>
<evidence type="ECO:0000256" key="1">
    <source>
        <dbReference type="ARBA" id="ARBA00022491"/>
    </source>
</evidence>
<dbReference type="Proteomes" id="UP000219182">
    <property type="component" value="Unassembled WGS sequence"/>
</dbReference>
<feature type="compositionally biased region" description="Basic and acidic residues" evidence="5">
    <location>
        <begin position="220"/>
        <end position="233"/>
    </location>
</feature>